<dbReference type="Proteomes" id="UP000029492">
    <property type="component" value="Chromosome"/>
</dbReference>
<sequence>MFSNQTMGIRNSGHEICVHRLVRPRLNHNLGSPWGSTTGAPMTILDPITGELVTISLPRPRPQTGPR</sequence>
<dbReference type="HOGENOM" id="CLU_2807540_0_0_5"/>
<proteinExistence type="predicted"/>
<evidence type="ECO:0000313" key="2">
    <source>
        <dbReference type="Proteomes" id="UP000029492"/>
    </source>
</evidence>
<name>A0A089NNR1_9HYPH</name>
<keyword evidence="2" id="KW-1185">Reference proteome</keyword>
<dbReference type="EMBL" id="CP003811">
    <property type="protein sequence ID" value="AIQ89546.1"/>
    <property type="molecule type" value="Genomic_DNA"/>
</dbReference>
<evidence type="ECO:0000313" key="1">
    <source>
        <dbReference type="EMBL" id="AIQ89546.1"/>
    </source>
</evidence>
<gene>
    <name evidence="1" type="ORF">MOC_1791</name>
</gene>
<dbReference type="STRING" id="693986.MOC_1791"/>
<dbReference type="AlphaFoldDB" id="A0A089NNR1"/>
<dbReference type="KEGG" id="mor:MOC_1791"/>
<reference evidence="1 2" key="1">
    <citation type="journal article" date="2014" name="PLoS ONE">
        <title>Genome Information of Methylobacterium oryzae, a Plant-Probiotic Methylotroph in the Phyllosphere.</title>
        <authorList>
            <person name="Kwak M.J."/>
            <person name="Jeong H."/>
            <person name="Madhaiyan M."/>
            <person name="Lee Y."/>
            <person name="Sa T.M."/>
            <person name="Oh T.K."/>
            <person name="Kim J.F."/>
        </authorList>
    </citation>
    <scope>NUCLEOTIDE SEQUENCE [LARGE SCALE GENOMIC DNA]</scope>
    <source>
        <strain evidence="1 2">CBMB20</strain>
    </source>
</reference>
<organism evidence="1 2">
    <name type="scientific">Methylobacterium oryzae CBMB20</name>
    <dbReference type="NCBI Taxonomy" id="693986"/>
    <lineage>
        <taxon>Bacteria</taxon>
        <taxon>Pseudomonadati</taxon>
        <taxon>Pseudomonadota</taxon>
        <taxon>Alphaproteobacteria</taxon>
        <taxon>Hyphomicrobiales</taxon>
        <taxon>Methylobacteriaceae</taxon>
        <taxon>Methylobacterium</taxon>
    </lineage>
</organism>
<accession>A0A089NNR1</accession>
<protein>
    <submittedName>
        <fullName evidence="1">Protein of unassigned function</fullName>
    </submittedName>
</protein>